<gene>
    <name evidence="2" type="ORF">MA16_Dca027045</name>
</gene>
<name>A0A2I0WE64_9ASPA</name>
<accession>A0A2I0WE64</accession>
<dbReference type="Pfam" id="PF00078">
    <property type="entry name" value="RVT_1"/>
    <property type="match status" value="1"/>
</dbReference>
<dbReference type="STRING" id="906689.A0A2I0WE64"/>
<dbReference type="InterPro" id="IPR000477">
    <property type="entry name" value="RT_dom"/>
</dbReference>
<dbReference type="InterPro" id="IPR043502">
    <property type="entry name" value="DNA/RNA_pol_sf"/>
</dbReference>
<dbReference type="CDD" id="cd01650">
    <property type="entry name" value="RT_nLTR_like"/>
    <property type="match status" value="1"/>
</dbReference>
<organism evidence="2 3">
    <name type="scientific">Dendrobium catenatum</name>
    <dbReference type="NCBI Taxonomy" id="906689"/>
    <lineage>
        <taxon>Eukaryota</taxon>
        <taxon>Viridiplantae</taxon>
        <taxon>Streptophyta</taxon>
        <taxon>Embryophyta</taxon>
        <taxon>Tracheophyta</taxon>
        <taxon>Spermatophyta</taxon>
        <taxon>Magnoliopsida</taxon>
        <taxon>Liliopsida</taxon>
        <taxon>Asparagales</taxon>
        <taxon>Orchidaceae</taxon>
        <taxon>Epidendroideae</taxon>
        <taxon>Malaxideae</taxon>
        <taxon>Dendrobiinae</taxon>
        <taxon>Dendrobium</taxon>
    </lineage>
</organism>
<evidence type="ECO:0000259" key="1">
    <source>
        <dbReference type="PROSITE" id="PS50878"/>
    </source>
</evidence>
<dbReference type="SUPFAM" id="SSF56672">
    <property type="entry name" value="DNA/RNA polymerases"/>
    <property type="match status" value="1"/>
</dbReference>
<keyword evidence="3" id="KW-1185">Reference proteome</keyword>
<dbReference type="Proteomes" id="UP000233837">
    <property type="component" value="Unassembled WGS sequence"/>
</dbReference>
<sequence>MNKMISEEQLAFIPGRSMSDHCILAQEIFHKFKVSKNKKGLMAAKLDMEQAYDSMGWSTLQQILVWYGFPSIFSKFVTECVLNVRFAIIMNGKKRRWIDACSGFCQGCPLSPYLFIMCAQLLSNAIMQRGHSLGIQLASRGPRITHLLYVEDVLIFSQANYGMARQMLKIMEEFGKWTGLKVNANKSQILFGKSVRKTCKKKHTRILGFKALNEWKYLGIKMSISKLKAADYQDLLAQVLEKLNVWGRRNISLGGRIMLLKSSLLNLPNFVITHSMVPKIILQEIERLCRNFI</sequence>
<reference evidence="2 3" key="2">
    <citation type="journal article" date="2017" name="Nature">
        <title>The Apostasia genome and the evolution of orchids.</title>
        <authorList>
            <person name="Zhang G.Q."/>
            <person name="Liu K.W."/>
            <person name="Li Z."/>
            <person name="Lohaus R."/>
            <person name="Hsiao Y.Y."/>
            <person name="Niu S.C."/>
            <person name="Wang J.Y."/>
            <person name="Lin Y.C."/>
            <person name="Xu Q."/>
            <person name="Chen L.J."/>
            <person name="Yoshida K."/>
            <person name="Fujiwara S."/>
            <person name="Wang Z.W."/>
            <person name="Zhang Y.Q."/>
            <person name="Mitsuda N."/>
            <person name="Wang M."/>
            <person name="Liu G.H."/>
            <person name="Pecoraro L."/>
            <person name="Huang H.X."/>
            <person name="Xiao X.J."/>
            <person name="Lin M."/>
            <person name="Wu X.Y."/>
            <person name="Wu W.L."/>
            <person name="Chen Y.Y."/>
            <person name="Chang S.B."/>
            <person name="Sakamoto S."/>
            <person name="Ohme-Takagi M."/>
            <person name="Yagi M."/>
            <person name="Zeng S.J."/>
            <person name="Shen C.Y."/>
            <person name="Yeh C.M."/>
            <person name="Luo Y.B."/>
            <person name="Tsai W.C."/>
            <person name="Van de Peer Y."/>
            <person name="Liu Z.J."/>
        </authorList>
    </citation>
    <scope>NUCLEOTIDE SEQUENCE [LARGE SCALE GENOMIC DNA]</scope>
    <source>
        <tissue evidence="2">The whole plant</tissue>
    </source>
</reference>
<evidence type="ECO:0000313" key="3">
    <source>
        <dbReference type="Proteomes" id="UP000233837"/>
    </source>
</evidence>
<protein>
    <submittedName>
        <fullName evidence="2">Putative mitochondrial protein</fullName>
    </submittedName>
</protein>
<dbReference type="PANTHER" id="PTHR31635:SF196">
    <property type="entry name" value="REVERSE TRANSCRIPTASE DOMAIN-CONTAINING PROTEIN-RELATED"/>
    <property type="match status" value="1"/>
</dbReference>
<dbReference type="PROSITE" id="PS50878">
    <property type="entry name" value="RT_POL"/>
    <property type="match status" value="1"/>
</dbReference>
<proteinExistence type="predicted"/>
<evidence type="ECO:0000313" key="2">
    <source>
        <dbReference type="EMBL" id="PKU73954.1"/>
    </source>
</evidence>
<dbReference type="EMBL" id="KZ502708">
    <property type="protein sequence ID" value="PKU73954.1"/>
    <property type="molecule type" value="Genomic_DNA"/>
</dbReference>
<dbReference type="AlphaFoldDB" id="A0A2I0WE64"/>
<dbReference type="PANTHER" id="PTHR31635">
    <property type="entry name" value="REVERSE TRANSCRIPTASE DOMAIN-CONTAINING PROTEIN-RELATED"/>
    <property type="match status" value="1"/>
</dbReference>
<feature type="domain" description="Reverse transcriptase" evidence="1">
    <location>
        <begin position="1"/>
        <end position="222"/>
    </location>
</feature>
<reference evidence="2 3" key="1">
    <citation type="journal article" date="2016" name="Sci. Rep.">
        <title>The Dendrobium catenatum Lindl. genome sequence provides insights into polysaccharide synthase, floral development and adaptive evolution.</title>
        <authorList>
            <person name="Zhang G.Q."/>
            <person name="Xu Q."/>
            <person name="Bian C."/>
            <person name="Tsai W.C."/>
            <person name="Yeh C.M."/>
            <person name="Liu K.W."/>
            <person name="Yoshida K."/>
            <person name="Zhang L.S."/>
            <person name="Chang S.B."/>
            <person name="Chen F."/>
            <person name="Shi Y."/>
            <person name="Su Y.Y."/>
            <person name="Zhang Y.Q."/>
            <person name="Chen L.J."/>
            <person name="Yin Y."/>
            <person name="Lin M."/>
            <person name="Huang H."/>
            <person name="Deng H."/>
            <person name="Wang Z.W."/>
            <person name="Zhu S.L."/>
            <person name="Zhao X."/>
            <person name="Deng C."/>
            <person name="Niu S.C."/>
            <person name="Huang J."/>
            <person name="Wang M."/>
            <person name="Liu G.H."/>
            <person name="Yang H.J."/>
            <person name="Xiao X.J."/>
            <person name="Hsiao Y.Y."/>
            <person name="Wu W.L."/>
            <person name="Chen Y.Y."/>
            <person name="Mitsuda N."/>
            <person name="Ohme-Takagi M."/>
            <person name="Luo Y.B."/>
            <person name="Van de Peer Y."/>
            <person name="Liu Z.J."/>
        </authorList>
    </citation>
    <scope>NUCLEOTIDE SEQUENCE [LARGE SCALE GENOMIC DNA]</scope>
    <source>
        <tissue evidence="2">The whole plant</tissue>
    </source>
</reference>